<accession>A0A3E4F088</accession>
<proteinExistence type="predicted"/>
<sequence>MKKKVLSVLLCAAMVASIAVGCGSKSSSEDSSADAKKSDKKVITVGCEATTPGWIQTDEKGKLSGYDYDVWQEIGKRIGYEIDYKVMEWDSLWVMLADNRLDSVGEQISYNSEREEKYNLSEPYAYNLYSLLCAKDNEALQSMDDLKSGMTISCETNTSDELIVNAINNQYGIELKPTYYDGMSVQDVALGRCDLWPRAYTSCVTTVKEVDNLRILGNTNVVESNIYPFAKTDRGEKLCKLTSDAIKEMKEDGTLKELSEKWFDTDVTVKPEGAEDLK</sequence>
<keyword evidence="1 2" id="KW-0732">Signal</keyword>
<comment type="caution">
    <text evidence="4">The sequence shown here is derived from an EMBL/GenBank/DDBJ whole genome shotgun (WGS) entry which is preliminary data.</text>
</comment>
<dbReference type="Gene3D" id="3.40.190.10">
    <property type="entry name" value="Periplasmic binding protein-like II"/>
    <property type="match status" value="2"/>
</dbReference>
<feature type="signal peptide" evidence="2">
    <location>
        <begin position="1"/>
        <end position="21"/>
    </location>
</feature>
<reference evidence="6 7" key="1">
    <citation type="submission" date="2018-08" db="EMBL/GenBank/DDBJ databases">
        <title>A genome reference for cultivated species of the human gut microbiota.</title>
        <authorList>
            <person name="Zou Y."/>
            <person name="Xue W."/>
            <person name="Luo G."/>
        </authorList>
    </citation>
    <scope>NUCLEOTIDE SEQUENCE [LARGE SCALE GENOMIC DNA]</scope>
    <source>
        <strain evidence="5 7">AM40-15AC</strain>
        <strain evidence="4 6">TM09-19AC</strain>
    </source>
</reference>
<evidence type="ECO:0000313" key="6">
    <source>
        <dbReference type="Proteomes" id="UP000260664"/>
    </source>
</evidence>
<name>A0A3E4F088_9FIRM</name>
<feature type="domain" description="Solute-binding protein family 3/N-terminal" evidence="3">
    <location>
        <begin position="42"/>
        <end position="266"/>
    </location>
</feature>
<dbReference type="Pfam" id="PF00497">
    <property type="entry name" value="SBP_bac_3"/>
    <property type="match status" value="1"/>
</dbReference>
<dbReference type="SUPFAM" id="SSF53850">
    <property type="entry name" value="Periplasmic binding protein-like II"/>
    <property type="match status" value="1"/>
</dbReference>
<dbReference type="PANTHER" id="PTHR35936:SF19">
    <property type="entry name" value="AMINO-ACID-BINDING PROTEIN YXEM-RELATED"/>
    <property type="match status" value="1"/>
</dbReference>
<evidence type="ECO:0000256" key="2">
    <source>
        <dbReference type="SAM" id="SignalP"/>
    </source>
</evidence>
<evidence type="ECO:0000259" key="3">
    <source>
        <dbReference type="SMART" id="SM00062"/>
    </source>
</evidence>
<dbReference type="SMART" id="SM00062">
    <property type="entry name" value="PBPb"/>
    <property type="match status" value="1"/>
</dbReference>
<dbReference type="RefSeq" id="WP_117495520.1">
    <property type="nucleotide sequence ID" value="NZ_QRWS01000005.1"/>
</dbReference>
<dbReference type="AlphaFoldDB" id="A0A3E4F088"/>
<feature type="chain" id="PRO_5043181965" evidence="2">
    <location>
        <begin position="22"/>
        <end position="278"/>
    </location>
</feature>
<evidence type="ECO:0000313" key="4">
    <source>
        <dbReference type="EMBL" id="RGI82284.1"/>
    </source>
</evidence>
<evidence type="ECO:0000313" key="7">
    <source>
        <dbReference type="Proteomes" id="UP000284883"/>
    </source>
</evidence>
<dbReference type="InterPro" id="IPR001638">
    <property type="entry name" value="Solute-binding_3/MltF_N"/>
</dbReference>
<dbReference type="PANTHER" id="PTHR35936">
    <property type="entry name" value="MEMBRANE-BOUND LYTIC MUREIN TRANSGLYCOSYLASE F"/>
    <property type="match status" value="1"/>
</dbReference>
<dbReference type="EMBL" id="QSOI01000015">
    <property type="protein sequence ID" value="RGI82284.1"/>
    <property type="molecule type" value="Genomic_DNA"/>
</dbReference>
<organism evidence="4 6">
    <name type="scientific">Dorea formicigenerans</name>
    <dbReference type="NCBI Taxonomy" id="39486"/>
    <lineage>
        <taxon>Bacteria</taxon>
        <taxon>Bacillati</taxon>
        <taxon>Bacillota</taxon>
        <taxon>Clostridia</taxon>
        <taxon>Lachnospirales</taxon>
        <taxon>Lachnospiraceae</taxon>
        <taxon>Dorea</taxon>
    </lineage>
</organism>
<dbReference type="Proteomes" id="UP000260664">
    <property type="component" value="Unassembled WGS sequence"/>
</dbReference>
<evidence type="ECO:0000313" key="5">
    <source>
        <dbReference type="EMBL" id="RHB36233.1"/>
    </source>
</evidence>
<protein>
    <submittedName>
        <fullName evidence="4">Amino acid ABC transporter substrate-binding protein</fullName>
    </submittedName>
</protein>
<dbReference type="Proteomes" id="UP000284883">
    <property type="component" value="Unassembled WGS sequence"/>
</dbReference>
<dbReference type="EMBL" id="QSGQ01000010">
    <property type="protein sequence ID" value="RHB36233.1"/>
    <property type="molecule type" value="Genomic_DNA"/>
</dbReference>
<gene>
    <name evidence="5" type="ORF">DW885_13025</name>
    <name evidence="4" type="ORF">DXD84_11350</name>
</gene>
<evidence type="ECO:0000256" key="1">
    <source>
        <dbReference type="ARBA" id="ARBA00022729"/>
    </source>
</evidence>
<dbReference type="PROSITE" id="PS51257">
    <property type="entry name" value="PROKAR_LIPOPROTEIN"/>
    <property type="match status" value="1"/>
</dbReference>